<name>A0A286GMZ1_9PROT</name>
<protein>
    <recommendedName>
        <fullName evidence="3">DNA primase</fullName>
    </recommendedName>
</protein>
<gene>
    <name evidence="1" type="ORF">SAMN05421508_105407</name>
</gene>
<sequence length="99" mass="10974">MKHDLFRRVNDAALPNAAAICRRILPDGKLNGIEYVARNPRRDDHRPGSFKINVKTGRWADFATGDKGGDLIGLVAYLHGLRQIEAARNLAVMLGVDHD</sequence>
<reference evidence="1 2" key="1">
    <citation type="submission" date="2017-09" db="EMBL/GenBank/DDBJ databases">
        <authorList>
            <person name="Ehlers B."/>
            <person name="Leendertz F.H."/>
        </authorList>
    </citation>
    <scope>NUCLEOTIDE SEQUENCE [LARGE SCALE GENOMIC DNA]</scope>
    <source>
        <strain evidence="1 2">USBA 140</strain>
    </source>
</reference>
<dbReference type="Proteomes" id="UP000219621">
    <property type="component" value="Unassembled WGS sequence"/>
</dbReference>
<organism evidence="1 2">
    <name type="scientific">Caenispirillum bisanense</name>
    <dbReference type="NCBI Taxonomy" id="414052"/>
    <lineage>
        <taxon>Bacteria</taxon>
        <taxon>Pseudomonadati</taxon>
        <taxon>Pseudomonadota</taxon>
        <taxon>Alphaproteobacteria</taxon>
        <taxon>Rhodospirillales</taxon>
        <taxon>Novispirillaceae</taxon>
        <taxon>Caenispirillum</taxon>
    </lineage>
</organism>
<evidence type="ECO:0000313" key="1">
    <source>
        <dbReference type="EMBL" id="SOD96546.1"/>
    </source>
</evidence>
<keyword evidence="2" id="KW-1185">Reference proteome</keyword>
<evidence type="ECO:0000313" key="2">
    <source>
        <dbReference type="Proteomes" id="UP000219621"/>
    </source>
</evidence>
<dbReference type="OrthoDB" id="9811157at2"/>
<dbReference type="InterPro" id="IPR036977">
    <property type="entry name" value="DNA_primase_Znf_CHC2"/>
</dbReference>
<dbReference type="RefSeq" id="WP_097279765.1">
    <property type="nucleotide sequence ID" value="NZ_OCNJ01000005.1"/>
</dbReference>
<dbReference type="GO" id="GO:0008270">
    <property type="term" value="F:zinc ion binding"/>
    <property type="evidence" value="ECO:0007669"/>
    <property type="project" value="InterPro"/>
</dbReference>
<dbReference type="GO" id="GO:0003677">
    <property type="term" value="F:DNA binding"/>
    <property type="evidence" value="ECO:0007669"/>
    <property type="project" value="InterPro"/>
</dbReference>
<dbReference type="GO" id="GO:0006260">
    <property type="term" value="P:DNA replication"/>
    <property type="evidence" value="ECO:0007669"/>
    <property type="project" value="InterPro"/>
</dbReference>
<proteinExistence type="predicted"/>
<accession>A0A286GMZ1</accession>
<evidence type="ECO:0008006" key="3">
    <source>
        <dbReference type="Google" id="ProtNLM"/>
    </source>
</evidence>
<dbReference type="EMBL" id="OCNJ01000005">
    <property type="protein sequence ID" value="SOD96546.1"/>
    <property type="molecule type" value="Genomic_DNA"/>
</dbReference>
<dbReference type="AlphaFoldDB" id="A0A286GMZ1"/>
<dbReference type="SUPFAM" id="SSF57783">
    <property type="entry name" value="Zinc beta-ribbon"/>
    <property type="match status" value="1"/>
</dbReference>
<dbReference type="Gene3D" id="3.90.580.10">
    <property type="entry name" value="Zinc finger, CHC2-type domain"/>
    <property type="match status" value="1"/>
</dbReference>